<keyword evidence="3" id="KW-1185">Reference proteome</keyword>
<dbReference type="Proteomes" id="UP001485459">
    <property type="component" value="Chromosome"/>
</dbReference>
<evidence type="ECO:0000313" key="2">
    <source>
        <dbReference type="EMBL" id="WZN43585.1"/>
    </source>
</evidence>
<organism evidence="2 3">
    <name type="scientific">Chitinophaga pollutisoli</name>
    <dbReference type="NCBI Taxonomy" id="3133966"/>
    <lineage>
        <taxon>Bacteria</taxon>
        <taxon>Pseudomonadati</taxon>
        <taxon>Bacteroidota</taxon>
        <taxon>Chitinophagia</taxon>
        <taxon>Chitinophagales</taxon>
        <taxon>Chitinophagaceae</taxon>
        <taxon>Chitinophaga</taxon>
    </lineage>
</organism>
<evidence type="ECO:0000313" key="3">
    <source>
        <dbReference type="Proteomes" id="UP001485459"/>
    </source>
</evidence>
<gene>
    <name evidence="2" type="ORF">WJU16_11155</name>
</gene>
<evidence type="ECO:0000259" key="1">
    <source>
        <dbReference type="PROSITE" id="PS50983"/>
    </source>
</evidence>
<name>A0ABZ2YVI9_9BACT</name>
<dbReference type="EMBL" id="CP149822">
    <property type="protein sequence ID" value="WZN43585.1"/>
    <property type="molecule type" value="Genomic_DNA"/>
</dbReference>
<accession>A0ABZ2YVI9</accession>
<reference evidence="3" key="1">
    <citation type="submission" date="2024-03" db="EMBL/GenBank/DDBJ databases">
        <title>Chitinophaga horti sp. nov., isolated from garden soil.</title>
        <authorList>
            <person name="Lee D.S."/>
            <person name="Han D.M."/>
            <person name="Baek J.H."/>
            <person name="Choi D.G."/>
            <person name="Jeon J.H."/>
            <person name="Jeon C.O."/>
        </authorList>
    </citation>
    <scope>NUCLEOTIDE SEQUENCE [LARGE SCALE GENOMIC DNA]</scope>
    <source>
        <strain evidence="3">GPA1</strain>
    </source>
</reference>
<dbReference type="PANTHER" id="PTHR42860">
    <property type="entry name" value="VITAMIN B12-BINDING PROTEIN"/>
    <property type="match status" value="1"/>
</dbReference>
<proteinExistence type="predicted"/>
<dbReference type="PANTHER" id="PTHR42860:SF1">
    <property type="entry name" value="VITAMIN B12-BINDING PROTEIN"/>
    <property type="match status" value="1"/>
</dbReference>
<dbReference type="PROSITE" id="PS50983">
    <property type="entry name" value="FE_B12_PBP"/>
    <property type="match status" value="1"/>
</dbReference>
<protein>
    <recommendedName>
        <fullName evidence="1">Fe/B12 periplasmic-binding domain-containing protein</fullName>
    </recommendedName>
</protein>
<dbReference type="Gene3D" id="3.40.50.1980">
    <property type="entry name" value="Nitrogenase molybdenum iron protein domain"/>
    <property type="match status" value="1"/>
</dbReference>
<dbReference type="InterPro" id="IPR051030">
    <property type="entry name" value="Vitamin_B12-ABC_binding"/>
</dbReference>
<dbReference type="InterPro" id="IPR002491">
    <property type="entry name" value="ABC_transptr_periplasmic_BD"/>
</dbReference>
<sequence length="141" mass="15798">MMIMEWMSPVYNCGHWIPYQVAYAGGVDMLSNPAGDSIVTTWEKILRYDPEVLVIAPCGFLTSRSLDELDLVTKVPGWNNLQAVRNNEVHLADYDLFTQPSASTLTDGVEVLAHLFHPQIFSPPQHLKHKFRSIDTGVVTA</sequence>
<feature type="domain" description="Fe/B12 periplasmic-binding" evidence="1">
    <location>
        <begin position="1"/>
        <end position="120"/>
    </location>
</feature>
<dbReference type="SUPFAM" id="SSF53807">
    <property type="entry name" value="Helical backbone' metal receptor"/>
    <property type="match status" value="1"/>
</dbReference>